<proteinExistence type="predicted"/>
<gene>
    <name evidence="2" type="ORF">K452DRAFT_114681</name>
</gene>
<sequence length="154" mass="16773">MRPSTSAAVSSAGKDETLPPELLLKPVAAGRRLLPRWFLLLIADCGRLASRPATNCMSVCMHAMHASRVKSYVGVHLRRHSGQLRHVIWQSSSGRGAEDPVCLSATCTSTDRSPPAGPLKEEKKKKKKNSLLRSLALAHASPRRDAPRHANRSP</sequence>
<feature type="region of interest" description="Disordered" evidence="1">
    <location>
        <begin position="105"/>
        <end position="154"/>
    </location>
</feature>
<name>A0A6A6AYI5_9PEZI</name>
<dbReference type="EMBL" id="ML995508">
    <property type="protein sequence ID" value="KAF2136992.1"/>
    <property type="molecule type" value="Genomic_DNA"/>
</dbReference>
<dbReference type="GeneID" id="54292563"/>
<dbReference type="RefSeq" id="XP_033392710.1">
    <property type="nucleotide sequence ID" value="XM_033535069.1"/>
</dbReference>
<evidence type="ECO:0000313" key="2">
    <source>
        <dbReference type="EMBL" id="KAF2136992.1"/>
    </source>
</evidence>
<dbReference type="AlphaFoldDB" id="A0A6A6AYI5"/>
<dbReference type="Proteomes" id="UP000799438">
    <property type="component" value="Unassembled WGS sequence"/>
</dbReference>
<accession>A0A6A6AYI5</accession>
<evidence type="ECO:0000256" key="1">
    <source>
        <dbReference type="SAM" id="MobiDB-lite"/>
    </source>
</evidence>
<evidence type="ECO:0000313" key="3">
    <source>
        <dbReference type="Proteomes" id="UP000799438"/>
    </source>
</evidence>
<protein>
    <submittedName>
        <fullName evidence="2">Uncharacterized protein</fullName>
    </submittedName>
</protein>
<keyword evidence="3" id="KW-1185">Reference proteome</keyword>
<organism evidence="2 3">
    <name type="scientific">Aplosporella prunicola CBS 121167</name>
    <dbReference type="NCBI Taxonomy" id="1176127"/>
    <lineage>
        <taxon>Eukaryota</taxon>
        <taxon>Fungi</taxon>
        <taxon>Dikarya</taxon>
        <taxon>Ascomycota</taxon>
        <taxon>Pezizomycotina</taxon>
        <taxon>Dothideomycetes</taxon>
        <taxon>Dothideomycetes incertae sedis</taxon>
        <taxon>Botryosphaeriales</taxon>
        <taxon>Aplosporellaceae</taxon>
        <taxon>Aplosporella</taxon>
    </lineage>
</organism>
<feature type="compositionally biased region" description="Low complexity" evidence="1">
    <location>
        <begin position="131"/>
        <end position="140"/>
    </location>
</feature>
<reference evidence="2" key="1">
    <citation type="journal article" date="2020" name="Stud. Mycol.">
        <title>101 Dothideomycetes genomes: a test case for predicting lifestyles and emergence of pathogens.</title>
        <authorList>
            <person name="Haridas S."/>
            <person name="Albert R."/>
            <person name="Binder M."/>
            <person name="Bloem J."/>
            <person name="Labutti K."/>
            <person name="Salamov A."/>
            <person name="Andreopoulos B."/>
            <person name="Baker S."/>
            <person name="Barry K."/>
            <person name="Bills G."/>
            <person name="Bluhm B."/>
            <person name="Cannon C."/>
            <person name="Castanera R."/>
            <person name="Culley D."/>
            <person name="Daum C."/>
            <person name="Ezra D."/>
            <person name="Gonzalez J."/>
            <person name="Henrissat B."/>
            <person name="Kuo A."/>
            <person name="Liang C."/>
            <person name="Lipzen A."/>
            <person name="Lutzoni F."/>
            <person name="Magnuson J."/>
            <person name="Mondo S."/>
            <person name="Nolan M."/>
            <person name="Ohm R."/>
            <person name="Pangilinan J."/>
            <person name="Park H.-J."/>
            <person name="Ramirez L."/>
            <person name="Alfaro M."/>
            <person name="Sun H."/>
            <person name="Tritt A."/>
            <person name="Yoshinaga Y."/>
            <person name="Zwiers L.-H."/>
            <person name="Turgeon B."/>
            <person name="Goodwin S."/>
            <person name="Spatafora J."/>
            <person name="Crous P."/>
            <person name="Grigoriev I."/>
        </authorList>
    </citation>
    <scope>NUCLEOTIDE SEQUENCE</scope>
    <source>
        <strain evidence="2">CBS 121167</strain>
    </source>
</reference>